<dbReference type="Proteomes" id="UP000246073">
    <property type="component" value="Unassembled WGS sequence"/>
</dbReference>
<keyword evidence="1" id="KW-0597">Phosphoprotein</keyword>
<dbReference type="SUPFAM" id="SSF52172">
    <property type="entry name" value="CheY-like"/>
    <property type="match status" value="1"/>
</dbReference>
<dbReference type="Gene3D" id="3.40.50.2300">
    <property type="match status" value="1"/>
</dbReference>
<feature type="domain" description="Response regulatory" evidence="2">
    <location>
        <begin position="1"/>
        <end position="82"/>
    </location>
</feature>
<name>A0A2P9HEC7_9HYPH</name>
<evidence type="ECO:0000256" key="1">
    <source>
        <dbReference type="PROSITE-ProRule" id="PRU00169"/>
    </source>
</evidence>
<dbReference type="GO" id="GO:0000160">
    <property type="term" value="P:phosphorelay signal transduction system"/>
    <property type="evidence" value="ECO:0007669"/>
    <property type="project" value="InterPro"/>
</dbReference>
<dbReference type="AlphaFoldDB" id="A0A2P9HEC7"/>
<proteinExistence type="predicted"/>
<protein>
    <recommendedName>
        <fullName evidence="2">Response regulatory domain-containing protein</fullName>
    </recommendedName>
</protein>
<dbReference type="InterPro" id="IPR001789">
    <property type="entry name" value="Sig_transdc_resp-reg_receiver"/>
</dbReference>
<dbReference type="PROSITE" id="PS50110">
    <property type="entry name" value="RESPONSE_REGULATORY"/>
    <property type="match status" value="1"/>
</dbReference>
<evidence type="ECO:0000313" key="4">
    <source>
        <dbReference type="Proteomes" id="UP000246073"/>
    </source>
</evidence>
<dbReference type="EMBL" id="OOFM01000002">
    <property type="protein sequence ID" value="SPL62448.1"/>
    <property type="molecule type" value="Genomic_DNA"/>
</dbReference>
<feature type="modified residue" description="4-aspartylphosphate" evidence="1">
    <location>
        <position position="17"/>
    </location>
</feature>
<evidence type="ECO:0000313" key="3">
    <source>
        <dbReference type="EMBL" id="SPL62448.1"/>
    </source>
</evidence>
<dbReference type="InterPro" id="IPR011006">
    <property type="entry name" value="CheY-like_superfamily"/>
</dbReference>
<reference evidence="4" key="1">
    <citation type="submission" date="2017-12" db="EMBL/GenBank/DDBJ databases">
        <authorList>
            <person name="Diaz M."/>
        </authorList>
    </citation>
    <scope>NUCLEOTIDE SEQUENCE [LARGE SCALE GENOMIC DNA]</scope>
    <source>
        <strain evidence="4">FI11154</strain>
    </source>
</reference>
<organism evidence="3 4">
    <name type="scientific">Ochrobactrum soli</name>
    <dbReference type="NCBI Taxonomy" id="2448455"/>
    <lineage>
        <taxon>Bacteria</taxon>
        <taxon>Pseudomonadati</taxon>
        <taxon>Pseudomonadota</taxon>
        <taxon>Alphaproteobacteria</taxon>
        <taxon>Hyphomicrobiales</taxon>
        <taxon>Brucellaceae</taxon>
        <taxon>Brucella/Ochrobactrum group</taxon>
        <taxon>Ochrobactrum</taxon>
    </lineage>
</organism>
<evidence type="ECO:0000259" key="2">
    <source>
        <dbReference type="PROSITE" id="PS50110"/>
    </source>
</evidence>
<sequence>MFLEYIASADIVCVILDQRLPGMSGIELQTRINAVRTGIKTIFITSQDDEMTKRRAIEGGASAFISKAGDVDEIVRSVFHLAGRSV</sequence>
<dbReference type="Pfam" id="PF00072">
    <property type="entry name" value="Response_reg"/>
    <property type="match status" value="1"/>
</dbReference>
<gene>
    <name evidence="3" type="ORF">OHAE_5516</name>
</gene>
<accession>A0A2P9HEC7</accession>